<dbReference type="InterPro" id="IPR013784">
    <property type="entry name" value="Carb-bd-like_fold"/>
</dbReference>
<dbReference type="InterPro" id="IPR000601">
    <property type="entry name" value="PKD_dom"/>
</dbReference>
<feature type="compositionally biased region" description="Low complexity" evidence="2">
    <location>
        <begin position="280"/>
        <end position="293"/>
    </location>
</feature>
<reference evidence="5" key="1">
    <citation type="journal article" date="2022" name="Syst. Appl. Microbiol.">
        <title>Natronocalculus amylovorans gen. nov., sp. nov., and Natranaeroarchaeum aerophilus sp. nov., dominant culturable amylolytic natronoarchaea from hypersaline soda lakes in southwestern Siberia.</title>
        <authorList>
            <person name="Sorokin D.Y."/>
            <person name="Elcheninov A.G."/>
            <person name="Khizhniak T.V."/>
            <person name="Koenen M."/>
            <person name="Bale N.J."/>
            <person name="Damste J.S.S."/>
            <person name="Kublanov I.V."/>
        </authorList>
    </citation>
    <scope>NUCLEOTIDE SEQUENCE</scope>
    <source>
        <strain evidence="5">AArc-St2</strain>
    </source>
</reference>
<feature type="region of interest" description="Disordered" evidence="2">
    <location>
        <begin position="327"/>
        <end position="349"/>
    </location>
</feature>
<dbReference type="RefSeq" id="WP_250584558.1">
    <property type="nucleotide sequence ID" value="NZ_JAKRVX010000004.1"/>
</dbReference>
<dbReference type="InterPro" id="IPR011635">
    <property type="entry name" value="CARDB"/>
</dbReference>
<dbReference type="GO" id="GO:0005886">
    <property type="term" value="C:plasma membrane"/>
    <property type="evidence" value="ECO:0007669"/>
    <property type="project" value="UniProtKB-SubCell"/>
</dbReference>
<dbReference type="SUPFAM" id="SSF49452">
    <property type="entry name" value="Starch-binding domain-like"/>
    <property type="match status" value="1"/>
</dbReference>
<evidence type="ECO:0000313" key="6">
    <source>
        <dbReference type="Proteomes" id="UP001203207"/>
    </source>
</evidence>
<dbReference type="Gene3D" id="2.60.40.1120">
    <property type="entry name" value="Carboxypeptidase-like, regulatory domain"/>
    <property type="match status" value="1"/>
</dbReference>
<keyword evidence="6" id="KW-1185">Reference proteome</keyword>
<dbReference type="SUPFAM" id="SSF49299">
    <property type="entry name" value="PKD domain"/>
    <property type="match status" value="1"/>
</dbReference>
<keyword evidence="3" id="KW-0812">Transmembrane</keyword>
<dbReference type="EMBL" id="JAKRVX010000004">
    <property type="protein sequence ID" value="MCL9817444.1"/>
    <property type="molecule type" value="Genomic_DNA"/>
</dbReference>
<dbReference type="InterPro" id="IPR022409">
    <property type="entry name" value="PKD/Chitinase_dom"/>
</dbReference>
<accession>A0AAE3FZD2</accession>
<evidence type="ECO:0000259" key="4">
    <source>
        <dbReference type="SMART" id="SM00089"/>
    </source>
</evidence>
<dbReference type="AlphaFoldDB" id="A0AAE3FZD2"/>
<dbReference type="NCBIfam" id="TIGR04213">
    <property type="entry name" value="PGF_pre_PGF"/>
    <property type="match status" value="1"/>
</dbReference>
<evidence type="ECO:0000256" key="3">
    <source>
        <dbReference type="SAM" id="Phobius"/>
    </source>
</evidence>
<keyword evidence="1" id="KW-0732">Signal</keyword>
<organism evidence="5 6">
    <name type="scientific">Natronocalculus amylovorans</name>
    <dbReference type="NCBI Taxonomy" id="2917812"/>
    <lineage>
        <taxon>Archaea</taxon>
        <taxon>Methanobacteriati</taxon>
        <taxon>Methanobacteriota</taxon>
        <taxon>Stenosarchaea group</taxon>
        <taxon>Halobacteria</taxon>
        <taxon>Halobacteriales</taxon>
        <taxon>Haloferacaceae</taxon>
        <taxon>Natronocalculus</taxon>
    </lineage>
</organism>
<dbReference type="GO" id="GO:0030115">
    <property type="term" value="C:S-layer"/>
    <property type="evidence" value="ECO:0007669"/>
    <property type="project" value="UniProtKB-SubCell"/>
</dbReference>
<evidence type="ECO:0000256" key="2">
    <source>
        <dbReference type="SAM" id="MobiDB-lite"/>
    </source>
</evidence>
<evidence type="ECO:0000313" key="5">
    <source>
        <dbReference type="EMBL" id="MCL9817444.1"/>
    </source>
</evidence>
<dbReference type="GO" id="GO:0030246">
    <property type="term" value="F:carbohydrate binding"/>
    <property type="evidence" value="ECO:0007669"/>
    <property type="project" value="InterPro"/>
</dbReference>
<dbReference type="InterPro" id="IPR026371">
    <property type="entry name" value="PGF_CTERM"/>
</dbReference>
<dbReference type="InterPro" id="IPR035986">
    <property type="entry name" value="PKD_dom_sf"/>
</dbReference>
<name>A0AAE3FZD2_9EURY</name>
<proteinExistence type="predicted"/>
<dbReference type="SMART" id="SM00089">
    <property type="entry name" value="PKD"/>
    <property type="match status" value="1"/>
</dbReference>
<dbReference type="Proteomes" id="UP001203207">
    <property type="component" value="Unassembled WGS sequence"/>
</dbReference>
<dbReference type="Pfam" id="PF18911">
    <property type="entry name" value="PKD_4"/>
    <property type="match status" value="1"/>
</dbReference>
<feature type="domain" description="PKD/Chitinase" evidence="4">
    <location>
        <begin position="425"/>
        <end position="507"/>
    </location>
</feature>
<evidence type="ECO:0000256" key="1">
    <source>
        <dbReference type="ARBA" id="ARBA00022729"/>
    </source>
</evidence>
<dbReference type="NCBIfam" id="TIGR04126">
    <property type="entry name" value="PGF_CTERM"/>
    <property type="match status" value="1"/>
</dbReference>
<dbReference type="InterPro" id="IPR026453">
    <property type="entry name" value="PGF_pre_PGF"/>
</dbReference>
<reference evidence="5" key="2">
    <citation type="submission" date="2022-02" db="EMBL/GenBank/DDBJ databases">
        <authorList>
            <person name="Elcheninov A.G."/>
            <person name="Sorokin D.Y."/>
            <person name="Kublanov I.V."/>
        </authorList>
    </citation>
    <scope>NUCLEOTIDE SEQUENCE</scope>
    <source>
        <strain evidence="5">AArc-St2</strain>
    </source>
</reference>
<dbReference type="Pfam" id="PF07705">
    <property type="entry name" value="CARDB"/>
    <property type="match status" value="1"/>
</dbReference>
<keyword evidence="3" id="KW-1133">Transmembrane helix</keyword>
<dbReference type="Pfam" id="PF13620">
    <property type="entry name" value="CarboxypepD_reg"/>
    <property type="match status" value="1"/>
</dbReference>
<gene>
    <name evidence="5" type="ORF">AArcSt2_10865</name>
</gene>
<feature type="compositionally biased region" description="Pro residues" evidence="2">
    <location>
        <begin position="240"/>
        <end position="251"/>
    </location>
</feature>
<feature type="region of interest" description="Disordered" evidence="2">
    <location>
        <begin position="231"/>
        <end position="297"/>
    </location>
</feature>
<dbReference type="Gene3D" id="2.60.40.10">
    <property type="entry name" value="Immunoglobulins"/>
    <property type="match status" value="2"/>
</dbReference>
<keyword evidence="3" id="KW-0472">Membrane</keyword>
<feature type="transmembrane region" description="Helical" evidence="3">
    <location>
        <begin position="588"/>
        <end position="607"/>
    </location>
</feature>
<sequence length="611" mass="63137">MSGQHKRLFTVLIAIAMLLSVVAVGGVGSVVAQEDSPEPIPASYYGQATIGGEPVPEGTVITAEVNGEERGSITVTEDGAFGGPAVGDDKLVVNASDDEAGEEVTFLVAGEEVETDPDSVTWESGAVEEITLAGDDIDIPVFDLALDEDDSTLAVEEGETATVAVSVTNTGDSGSDTLSFEIDGDEVDTETIDIDAGDTETVTFTETLDTVGEIDAAVVSAADRLDVTLEAEEADDDDPAPSPPSDPSPPPADDDDDDADEADEEGEDDPADDPEEDVVDPVSSSTAAVSVDTETNRSTARFENVSVSSVSFDSTEIVGDTTVESFERAQDSDPDASDPPGSTGTVQRITVPDGAEDTAALISFSVDLDAVPDADPEDYTPYRLASGEWEQLDVESRDIGDDTVTIEAETPGFSTFAVSAVETPDAVAAIEPTEIAAGDTATLSAAESTDRYGEIVSYEWVIDGDVVGTDETVDVSPDAGEYDVVLTVTNDAGEEATDTAVLSVDAGEQPVTVTVTDEDDSAIADATVTIDGQTETTDENGDAIFELADGDYTASIAADGFVDEDVAVTVDGETTVTGTLAMETDDGIPGFGIPVALTALLLLTIGLHRRQ</sequence>
<dbReference type="InterPro" id="IPR013783">
    <property type="entry name" value="Ig-like_fold"/>
</dbReference>
<comment type="caution">
    <text evidence="5">The sequence shown here is derived from an EMBL/GenBank/DDBJ whole genome shotgun (WGS) entry which is preliminary data.</text>
</comment>
<protein>
    <submittedName>
        <fullName evidence="5">PKD domain-containing protein</fullName>
    </submittedName>
</protein>
<feature type="compositionally biased region" description="Acidic residues" evidence="2">
    <location>
        <begin position="252"/>
        <end position="279"/>
    </location>
</feature>